<dbReference type="InterPro" id="IPR006143">
    <property type="entry name" value="RND_pump_MFP"/>
</dbReference>
<dbReference type="GO" id="GO:0015562">
    <property type="term" value="F:efflux transmembrane transporter activity"/>
    <property type="evidence" value="ECO:0007669"/>
    <property type="project" value="TreeGrafter"/>
</dbReference>
<keyword evidence="2" id="KW-1133">Transmembrane helix</keyword>
<dbReference type="AlphaFoldDB" id="A0A4R6FL16"/>
<evidence type="ECO:0000313" key="4">
    <source>
        <dbReference type="EMBL" id="TDN82202.1"/>
    </source>
</evidence>
<dbReference type="Proteomes" id="UP000295493">
    <property type="component" value="Unassembled WGS sequence"/>
</dbReference>
<feature type="domain" description="Multidrug resistance protein MdtA-like C-terminal permuted SH3" evidence="3">
    <location>
        <begin position="361"/>
        <end position="419"/>
    </location>
</feature>
<name>A0A4R6FL16_9SPHN</name>
<keyword evidence="2" id="KW-0812">Transmembrane</keyword>
<evidence type="ECO:0000259" key="3">
    <source>
        <dbReference type="Pfam" id="PF25967"/>
    </source>
</evidence>
<gene>
    <name evidence="4" type="ORF">EV664_1068</name>
</gene>
<evidence type="ECO:0000313" key="5">
    <source>
        <dbReference type="Proteomes" id="UP000295493"/>
    </source>
</evidence>
<keyword evidence="5" id="KW-1185">Reference proteome</keyword>
<dbReference type="Gene3D" id="1.10.287.470">
    <property type="entry name" value="Helix hairpin bin"/>
    <property type="match status" value="1"/>
</dbReference>
<protein>
    <submittedName>
        <fullName evidence="4">HlyD family secretion protein</fullName>
    </submittedName>
</protein>
<feature type="transmembrane region" description="Helical" evidence="2">
    <location>
        <begin position="31"/>
        <end position="51"/>
    </location>
</feature>
<dbReference type="Pfam" id="PF25967">
    <property type="entry name" value="RND-MFP_C"/>
    <property type="match status" value="1"/>
</dbReference>
<comment type="similarity">
    <text evidence="1">Belongs to the membrane fusion protein (MFP) (TC 8.A.1) family.</text>
</comment>
<dbReference type="GO" id="GO:1990281">
    <property type="term" value="C:efflux pump complex"/>
    <property type="evidence" value="ECO:0007669"/>
    <property type="project" value="TreeGrafter"/>
</dbReference>
<comment type="caution">
    <text evidence="4">The sequence shown here is derived from an EMBL/GenBank/DDBJ whole genome shotgun (WGS) entry which is preliminary data.</text>
</comment>
<proteinExistence type="inferred from homology"/>
<dbReference type="InterPro" id="IPR058627">
    <property type="entry name" value="MdtA-like_C"/>
</dbReference>
<dbReference type="Gene3D" id="2.40.30.170">
    <property type="match status" value="1"/>
</dbReference>
<dbReference type="Gene3D" id="2.40.420.20">
    <property type="match status" value="1"/>
</dbReference>
<reference evidence="4 5" key="1">
    <citation type="submission" date="2019-03" db="EMBL/GenBank/DDBJ databases">
        <title>Genomic Encyclopedia of Type Strains, Phase IV (KMG-IV): sequencing the most valuable type-strain genomes for metagenomic binning, comparative biology and taxonomic classification.</title>
        <authorList>
            <person name="Goeker M."/>
        </authorList>
    </citation>
    <scope>NUCLEOTIDE SEQUENCE [LARGE SCALE GENOMIC DNA]</scope>
    <source>
        <strain evidence="4 5">DSM 25059</strain>
    </source>
</reference>
<accession>A0A4R6FL16</accession>
<dbReference type="SUPFAM" id="SSF111369">
    <property type="entry name" value="HlyD-like secretion proteins"/>
    <property type="match status" value="1"/>
</dbReference>
<evidence type="ECO:0000256" key="1">
    <source>
        <dbReference type="ARBA" id="ARBA00009477"/>
    </source>
</evidence>
<dbReference type="NCBIfam" id="TIGR01730">
    <property type="entry name" value="RND_mfp"/>
    <property type="match status" value="1"/>
</dbReference>
<sequence>MNDMTQVGSISGANMDQRVVRPHRWWRRRPVQLGAIVLAVLLAGAALIRWLPSSSSLSVNSDAVRTGTVTRAPFRDYVPLRGEVAARDTTFVSAITGGQVDRVIASDGALVAEGQPLAILSNRSLELDVASRSADIAGQLGNVSAQRLSMQRNRLDSESEIAAAKNALQKAQAELTRKRFLLEKGIVNQAAIQPLAEEVAFQQSRVDSLTAASAQESGTLTDQREQVSATARQLRRSLTMVRDSLDALTIRAPMAGRLTGFSLQPGQTLNAGDRVAQIDAQGSWKLIADVDQYYLGRVATGQQAIADIDGTSATLRVAKVLPQVTDGRFRVELYFDGAAPQGLNRGQTLDVRLILGADRPAIVAPMGAWIDAGGNIAFVLTGDDRAERRAITTGRRNPEQVEITGGLKPGDRIVTSGIENYQSFQHLLIR</sequence>
<dbReference type="EMBL" id="SNWD01000006">
    <property type="protein sequence ID" value="TDN82202.1"/>
    <property type="molecule type" value="Genomic_DNA"/>
</dbReference>
<dbReference type="RefSeq" id="WP_229668221.1">
    <property type="nucleotide sequence ID" value="NZ_BMLU01000006.1"/>
</dbReference>
<evidence type="ECO:0000256" key="2">
    <source>
        <dbReference type="SAM" id="Phobius"/>
    </source>
</evidence>
<dbReference type="PANTHER" id="PTHR30469">
    <property type="entry name" value="MULTIDRUG RESISTANCE PROTEIN MDTA"/>
    <property type="match status" value="1"/>
</dbReference>
<organism evidence="4 5">
    <name type="scientific">Stakelama pacifica</name>
    <dbReference type="NCBI Taxonomy" id="517720"/>
    <lineage>
        <taxon>Bacteria</taxon>
        <taxon>Pseudomonadati</taxon>
        <taxon>Pseudomonadota</taxon>
        <taxon>Alphaproteobacteria</taxon>
        <taxon>Sphingomonadales</taxon>
        <taxon>Sphingomonadaceae</taxon>
        <taxon>Stakelama</taxon>
    </lineage>
</organism>
<dbReference type="Gene3D" id="2.40.50.100">
    <property type="match status" value="1"/>
</dbReference>
<keyword evidence="2" id="KW-0472">Membrane</keyword>